<protein>
    <submittedName>
        <fullName evidence="5">NADP-dependent 3-hydroxy acid dehydrogenase YdfG</fullName>
    </submittedName>
</protein>
<comment type="similarity">
    <text evidence="1 3">Belongs to the short-chain dehydrogenases/reductases (SDR) family.</text>
</comment>
<comment type="caution">
    <text evidence="5">The sequence shown here is derived from an EMBL/GenBank/DDBJ whole genome shotgun (WGS) entry which is preliminary data.</text>
</comment>
<reference evidence="5 6" key="1">
    <citation type="submission" date="2018-04" db="EMBL/GenBank/DDBJ databases">
        <title>Genomic Encyclopedia of Type Strains, Phase IV (KMG-IV): sequencing the most valuable type-strain genomes for metagenomic binning, comparative biology and taxonomic classification.</title>
        <authorList>
            <person name="Goeker M."/>
        </authorList>
    </citation>
    <scope>NUCLEOTIDE SEQUENCE [LARGE SCALE GENOMIC DNA]</scope>
    <source>
        <strain evidence="5 6">DSM 104150</strain>
    </source>
</reference>
<dbReference type="Gene3D" id="3.40.50.720">
    <property type="entry name" value="NAD(P)-binding Rossmann-like Domain"/>
    <property type="match status" value="1"/>
</dbReference>
<dbReference type="Pfam" id="PF00106">
    <property type="entry name" value="adh_short"/>
    <property type="match status" value="1"/>
</dbReference>
<evidence type="ECO:0000256" key="1">
    <source>
        <dbReference type="ARBA" id="ARBA00006484"/>
    </source>
</evidence>
<evidence type="ECO:0000313" key="5">
    <source>
        <dbReference type="EMBL" id="PXV64900.1"/>
    </source>
</evidence>
<dbReference type="AlphaFoldDB" id="A0A318E1V7"/>
<evidence type="ECO:0000256" key="3">
    <source>
        <dbReference type="RuleBase" id="RU000363"/>
    </source>
</evidence>
<dbReference type="SMART" id="SM00822">
    <property type="entry name" value="PKS_KR"/>
    <property type="match status" value="1"/>
</dbReference>
<dbReference type="InterPro" id="IPR057326">
    <property type="entry name" value="KR_dom"/>
</dbReference>
<gene>
    <name evidence="5" type="ORF">C8D93_11172</name>
</gene>
<dbReference type="PRINTS" id="PR00080">
    <property type="entry name" value="SDRFAMILY"/>
</dbReference>
<dbReference type="GO" id="GO:0016491">
    <property type="term" value="F:oxidoreductase activity"/>
    <property type="evidence" value="ECO:0007669"/>
    <property type="project" value="UniProtKB-KW"/>
</dbReference>
<dbReference type="PANTHER" id="PTHR44196:SF1">
    <property type="entry name" value="DEHYDROGENASE_REDUCTASE SDR FAMILY MEMBER 7B"/>
    <property type="match status" value="1"/>
</dbReference>
<dbReference type="OrthoDB" id="4690547at2"/>
<evidence type="ECO:0000259" key="4">
    <source>
        <dbReference type="SMART" id="SM00822"/>
    </source>
</evidence>
<dbReference type="InterPro" id="IPR002347">
    <property type="entry name" value="SDR_fam"/>
</dbReference>
<dbReference type="Proteomes" id="UP000248330">
    <property type="component" value="Unassembled WGS sequence"/>
</dbReference>
<proteinExistence type="inferred from homology"/>
<dbReference type="SUPFAM" id="SSF51735">
    <property type="entry name" value="NAD(P)-binding Rossmann-fold domains"/>
    <property type="match status" value="1"/>
</dbReference>
<dbReference type="RefSeq" id="WP_110266543.1">
    <property type="nucleotide sequence ID" value="NZ_CAKZQT010000005.1"/>
</dbReference>
<keyword evidence="2" id="KW-0560">Oxidoreductase</keyword>
<dbReference type="GO" id="GO:0016020">
    <property type="term" value="C:membrane"/>
    <property type="evidence" value="ECO:0007669"/>
    <property type="project" value="TreeGrafter"/>
</dbReference>
<dbReference type="PRINTS" id="PR00081">
    <property type="entry name" value="GDHRDH"/>
</dbReference>
<dbReference type="PANTHER" id="PTHR44196">
    <property type="entry name" value="DEHYDROGENASE/REDUCTASE SDR FAMILY MEMBER 7B"/>
    <property type="match status" value="1"/>
</dbReference>
<dbReference type="InterPro" id="IPR036291">
    <property type="entry name" value="NAD(P)-bd_dom_sf"/>
</dbReference>
<feature type="domain" description="Ketoreductase" evidence="4">
    <location>
        <begin position="7"/>
        <end position="188"/>
    </location>
</feature>
<organism evidence="5 6">
    <name type="scientific">Sinimarinibacterium flocculans</name>
    <dbReference type="NCBI Taxonomy" id="985250"/>
    <lineage>
        <taxon>Bacteria</taxon>
        <taxon>Pseudomonadati</taxon>
        <taxon>Pseudomonadota</taxon>
        <taxon>Gammaproteobacteria</taxon>
        <taxon>Nevskiales</taxon>
        <taxon>Nevskiaceae</taxon>
        <taxon>Sinimarinibacterium</taxon>
    </lineage>
</organism>
<accession>A0A318E1V7</accession>
<evidence type="ECO:0000256" key="2">
    <source>
        <dbReference type="ARBA" id="ARBA00023002"/>
    </source>
</evidence>
<dbReference type="EMBL" id="QICN01000011">
    <property type="protein sequence ID" value="PXV64900.1"/>
    <property type="molecule type" value="Genomic_DNA"/>
</dbReference>
<evidence type="ECO:0000313" key="6">
    <source>
        <dbReference type="Proteomes" id="UP000248330"/>
    </source>
</evidence>
<sequence length="272" mass="29349">MYRLDNKVAVVTGAGSGIGRALALQLAGKGCRLALSDIKADALAETAAMLPSPPYTQTVDVADRDAVFAFADAVKRECGGAHVIINNAGVALAQTIENMSFEDFEWLMNINFWGVVYGTKAFLPTLRAQDDGVIVNLSSIFGIIAVPTQGAYHSAKFAVRGFTETLRQELDGSGVSAVCVHPGGIRTNIARNARHYVDSLGNTDAGKAVAQFDKIARTTADEAARVIIDGIERRRPRVLIGTDAKLLDRIQRWAPVNYPRILGALLKRLRDR</sequence>
<name>A0A318E1V7_9GAMM</name>
<keyword evidence="6" id="KW-1185">Reference proteome</keyword>